<protein>
    <submittedName>
        <fullName evidence="1">Uncharacterized protein</fullName>
    </submittedName>
</protein>
<comment type="caution">
    <text evidence="1">The sequence shown here is derived from an EMBL/GenBank/DDBJ whole genome shotgun (WGS) entry which is preliminary data.</text>
</comment>
<sequence>MNFSNELQTAYSHVWNPEIPTFSPEAFLGKLEQQGFTIVPIPARQVHDIDRLIKAEQIIALQSKLLLMRADEIFVRQRELVELRNTAVREYYFEYKTNVELDGKI</sequence>
<gene>
    <name evidence="1" type="ORF">LV89_02020</name>
</gene>
<dbReference type="Proteomes" id="UP000245489">
    <property type="component" value="Unassembled WGS sequence"/>
</dbReference>
<dbReference type="AlphaFoldDB" id="A0A316ECV8"/>
<organism evidence="1 2">
    <name type="scientific">Arcicella aurantiaca</name>
    <dbReference type="NCBI Taxonomy" id="591202"/>
    <lineage>
        <taxon>Bacteria</taxon>
        <taxon>Pseudomonadati</taxon>
        <taxon>Bacteroidota</taxon>
        <taxon>Cytophagia</taxon>
        <taxon>Cytophagales</taxon>
        <taxon>Flectobacillaceae</taxon>
        <taxon>Arcicella</taxon>
    </lineage>
</organism>
<dbReference type="RefSeq" id="WP_109742767.1">
    <property type="nucleotide sequence ID" value="NZ_QGGO01000008.1"/>
</dbReference>
<evidence type="ECO:0000313" key="1">
    <source>
        <dbReference type="EMBL" id="PWK27205.1"/>
    </source>
</evidence>
<evidence type="ECO:0000313" key="2">
    <source>
        <dbReference type="Proteomes" id="UP000245489"/>
    </source>
</evidence>
<name>A0A316ECV8_9BACT</name>
<proteinExistence type="predicted"/>
<reference evidence="1 2" key="1">
    <citation type="submission" date="2018-05" db="EMBL/GenBank/DDBJ databases">
        <title>Genomic Encyclopedia of Archaeal and Bacterial Type Strains, Phase II (KMG-II): from individual species to whole genera.</title>
        <authorList>
            <person name="Goeker M."/>
        </authorList>
    </citation>
    <scope>NUCLEOTIDE SEQUENCE [LARGE SCALE GENOMIC DNA]</scope>
    <source>
        <strain evidence="1 2">DSM 22214</strain>
    </source>
</reference>
<dbReference type="EMBL" id="QGGO01000008">
    <property type="protein sequence ID" value="PWK27205.1"/>
    <property type="molecule type" value="Genomic_DNA"/>
</dbReference>
<keyword evidence="2" id="KW-1185">Reference proteome</keyword>
<accession>A0A316ECV8</accession>